<evidence type="ECO:0000256" key="5">
    <source>
        <dbReference type="ARBA" id="ARBA00022801"/>
    </source>
</evidence>
<dbReference type="UniPathway" id="UPA00238"/>
<comment type="caution">
    <text evidence="12">The sequence shown here is derived from an EMBL/GenBank/DDBJ whole genome shotgun (WGS) entry which is preliminary data.</text>
</comment>
<dbReference type="SMART" id="SM00640">
    <property type="entry name" value="Glyco_32"/>
    <property type="match status" value="1"/>
</dbReference>
<dbReference type="Proteomes" id="UP000541058">
    <property type="component" value="Unassembled WGS sequence"/>
</dbReference>
<evidence type="ECO:0000256" key="1">
    <source>
        <dbReference type="ARBA" id="ARBA00004914"/>
    </source>
</evidence>
<dbReference type="InterPro" id="IPR013148">
    <property type="entry name" value="Glyco_hydro_32_N"/>
</dbReference>
<name>A0A7X8C4Q9_9LACT</name>
<comment type="pathway">
    <text evidence="1 9">Glycan biosynthesis; sucrose metabolism.</text>
</comment>
<keyword evidence="6 8" id="KW-0326">Glycosidase</keyword>
<keyword evidence="5 8" id="KW-0378">Hydrolase</keyword>
<dbReference type="Pfam" id="PF08244">
    <property type="entry name" value="Glyco_hydro_32C"/>
    <property type="match status" value="1"/>
</dbReference>
<evidence type="ECO:0000256" key="4">
    <source>
        <dbReference type="ARBA" id="ARBA00019623"/>
    </source>
</evidence>
<comment type="function">
    <text evidence="9">Enables the bacterium to metabolize sucrose as a sole carbon source.</text>
</comment>
<dbReference type="InterPro" id="IPR006232">
    <property type="entry name" value="Suc6P_hydrolase"/>
</dbReference>
<accession>A0A7X8C4Q9</accession>
<comment type="subcellular location">
    <subcellularLocation>
        <location evidence="9">Cytoplasm</location>
    </subcellularLocation>
</comment>
<dbReference type="InterPro" id="IPR023296">
    <property type="entry name" value="Glyco_hydro_beta-prop_sf"/>
</dbReference>
<dbReference type="InterPro" id="IPR013320">
    <property type="entry name" value="ConA-like_dom_sf"/>
</dbReference>
<dbReference type="GO" id="GO:0005985">
    <property type="term" value="P:sucrose metabolic process"/>
    <property type="evidence" value="ECO:0007669"/>
    <property type="project" value="UniProtKB-UniPathway"/>
</dbReference>
<reference evidence="12 13" key="1">
    <citation type="journal article" date="2020" name="Biotechnol. Biofuels">
        <title>New insights from the biogas microbiome by comprehensive genome-resolved metagenomics of nearly 1600 species originating from multiple anaerobic digesters.</title>
        <authorList>
            <person name="Campanaro S."/>
            <person name="Treu L."/>
            <person name="Rodriguez-R L.M."/>
            <person name="Kovalovszki A."/>
            <person name="Ziels R.M."/>
            <person name="Maus I."/>
            <person name="Zhu X."/>
            <person name="Kougias P.G."/>
            <person name="Basile A."/>
            <person name="Luo G."/>
            <person name="Schluter A."/>
            <person name="Konstantinidis K.T."/>
            <person name="Angelidaki I."/>
        </authorList>
    </citation>
    <scope>NUCLEOTIDE SEQUENCE [LARGE SCALE GENOMIC DNA]</scope>
    <source>
        <strain evidence="12">AS23ysBPME_34</strain>
    </source>
</reference>
<dbReference type="Pfam" id="PF00251">
    <property type="entry name" value="Glyco_hydro_32N"/>
    <property type="match status" value="1"/>
</dbReference>
<dbReference type="NCBIfam" id="TIGR01322">
    <property type="entry name" value="scrB_fam"/>
    <property type="match status" value="1"/>
</dbReference>
<organism evidence="12 13">
    <name type="scientific">Globicatella sulfidifaciens</name>
    <dbReference type="NCBI Taxonomy" id="136093"/>
    <lineage>
        <taxon>Bacteria</taxon>
        <taxon>Bacillati</taxon>
        <taxon>Bacillota</taxon>
        <taxon>Bacilli</taxon>
        <taxon>Lactobacillales</taxon>
        <taxon>Aerococcaceae</taxon>
        <taxon>Globicatella</taxon>
    </lineage>
</organism>
<evidence type="ECO:0000256" key="7">
    <source>
        <dbReference type="ARBA" id="ARBA00033367"/>
    </source>
</evidence>
<dbReference type="SUPFAM" id="SSF49899">
    <property type="entry name" value="Concanavalin A-like lectins/glucanases"/>
    <property type="match status" value="1"/>
</dbReference>
<evidence type="ECO:0000313" key="13">
    <source>
        <dbReference type="Proteomes" id="UP000541058"/>
    </source>
</evidence>
<dbReference type="InterPro" id="IPR001362">
    <property type="entry name" value="Glyco_hydro_32"/>
</dbReference>
<dbReference type="Gene3D" id="2.60.120.560">
    <property type="entry name" value="Exo-inulinase, domain 1"/>
    <property type="match status" value="1"/>
</dbReference>
<dbReference type="InterPro" id="IPR051214">
    <property type="entry name" value="GH32_Enzymes"/>
</dbReference>
<protein>
    <recommendedName>
        <fullName evidence="4 8">Sucrose-6-phosphate hydrolase</fullName>
        <ecNumber evidence="3 8">3.2.1.26</ecNumber>
    </recommendedName>
    <alternativeName>
        <fullName evidence="7 9">Invertase</fullName>
    </alternativeName>
</protein>
<evidence type="ECO:0000256" key="9">
    <source>
        <dbReference type="RuleBase" id="RU365015"/>
    </source>
</evidence>
<dbReference type="GO" id="GO:0004564">
    <property type="term" value="F:beta-fructofuranosidase activity"/>
    <property type="evidence" value="ECO:0007669"/>
    <property type="project" value="UniProtKB-EC"/>
</dbReference>
<evidence type="ECO:0000313" key="12">
    <source>
        <dbReference type="EMBL" id="NLJ18660.1"/>
    </source>
</evidence>
<dbReference type="EC" id="3.2.1.26" evidence="3 8"/>
<dbReference type="GO" id="GO:0005737">
    <property type="term" value="C:cytoplasm"/>
    <property type="evidence" value="ECO:0007669"/>
    <property type="project" value="UniProtKB-SubCell"/>
</dbReference>
<keyword evidence="9" id="KW-0119">Carbohydrate metabolism</keyword>
<evidence type="ECO:0000259" key="10">
    <source>
        <dbReference type="Pfam" id="PF00251"/>
    </source>
</evidence>
<sequence length="479" mass="55118">MVGGVSVNQFTIERANQFIEENKHLVNPQYRPQVHFTAPIGWINDPNGFIFYQGEYHLFYQHYPYDAIWGPMHWGHAKSKDLIHWEHLPVALAPDKDYDLGGCFSGSAIEKDGKLWLMYTGNIQNEQGEPRQIQNIAVSEDGIHFEKIAQNPVLTEADLPEGIVPADFRDPKVFEKDGKYYAVIVARHVDGVGCVLLYSSDDLIEWQYESIFLKGTKEQGEMWECPDYFNLDGVDTLLMSPMRFERDDLSHHNLNTTVVVKGKVDWEKKEFIPEQWDELDHGHDFYAPQTLEDNQGRRIMIAWMNTWGRNNVTKELDHQWAFSMTMPRVLNWRDNQFTQTHVLTEAHLAAETMDDFSTNQAKLLVLQPKKQADFELRVGSANDYVSIRYEKDGNAVYLDRENLRIDLSGEENEPVNQRGFRVKEAQLAKLEIILDTNSIELIANDGTATLSSNIYLGEGIEPVVTLWNGDVEITSYVIQ</sequence>
<comment type="similarity">
    <text evidence="2 8">Belongs to the glycosyl hydrolase 32 family.</text>
</comment>
<keyword evidence="9" id="KW-0963">Cytoplasm</keyword>
<dbReference type="EMBL" id="JAAYSM010000236">
    <property type="protein sequence ID" value="NLJ18660.1"/>
    <property type="molecule type" value="Genomic_DNA"/>
</dbReference>
<feature type="domain" description="Glycosyl hydrolase family 32 C-terminal" evidence="11">
    <location>
        <begin position="358"/>
        <end position="457"/>
    </location>
</feature>
<dbReference type="SUPFAM" id="SSF75005">
    <property type="entry name" value="Arabinanase/levansucrase/invertase"/>
    <property type="match status" value="1"/>
</dbReference>
<evidence type="ECO:0000256" key="6">
    <source>
        <dbReference type="ARBA" id="ARBA00023295"/>
    </source>
</evidence>
<dbReference type="PANTHER" id="PTHR43101">
    <property type="entry name" value="BETA-FRUCTOSIDASE"/>
    <property type="match status" value="1"/>
</dbReference>
<evidence type="ECO:0000256" key="8">
    <source>
        <dbReference type="RuleBase" id="RU362110"/>
    </source>
</evidence>
<evidence type="ECO:0000256" key="2">
    <source>
        <dbReference type="ARBA" id="ARBA00009902"/>
    </source>
</evidence>
<dbReference type="PANTHER" id="PTHR43101:SF1">
    <property type="entry name" value="BETA-FRUCTOSIDASE"/>
    <property type="match status" value="1"/>
</dbReference>
<dbReference type="InterPro" id="IPR013189">
    <property type="entry name" value="Glyco_hydro_32_C"/>
</dbReference>
<proteinExistence type="inferred from homology"/>
<dbReference type="CDD" id="cd08996">
    <property type="entry name" value="GH32_FFase"/>
    <property type="match status" value="1"/>
</dbReference>
<evidence type="ECO:0000259" key="11">
    <source>
        <dbReference type="Pfam" id="PF08244"/>
    </source>
</evidence>
<dbReference type="AlphaFoldDB" id="A0A7X8C4Q9"/>
<gene>
    <name evidence="12" type="ORF">GX355_07330</name>
</gene>
<evidence type="ECO:0000256" key="3">
    <source>
        <dbReference type="ARBA" id="ARBA00012758"/>
    </source>
</evidence>
<comment type="catalytic activity">
    <reaction evidence="8">
        <text>Hydrolysis of terminal non-reducing beta-D-fructofuranoside residues in beta-D-fructofuranosides.</text>
        <dbReference type="EC" id="3.2.1.26"/>
    </reaction>
</comment>
<dbReference type="Gene3D" id="2.115.10.20">
    <property type="entry name" value="Glycosyl hydrolase domain, family 43"/>
    <property type="match status" value="1"/>
</dbReference>
<feature type="domain" description="Glycosyl hydrolase family 32 N-terminal" evidence="10">
    <location>
        <begin position="35"/>
        <end position="339"/>
    </location>
</feature>